<dbReference type="Pfam" id="PF05170">
    <property type="entry name" value="AsmA"/>
    <property type="match status" value="2"/>
</dbReference>
<dbReference type="Proteomes" id="UP000742786">
    <property type="component" value="Unassembled WGS sequence"/>
</dbReference>
<name>A0A916J6D0_9PROT</name>
<evidence type="ECO:0000256" key="1">
    <source>
        <dbReference type="SAM" id="Coils"/>
    </source>
</evidence>
<comment type="caution">
    <text evidence="3">The sequence shown here is derived from an EMBL/GenBank/DDBJ whole genome shotgun (WGS) entry which is preliminary data.</text>
</comment>
<reference evidence="3" key="1">
    <citation type="submission" date="2021-04" db="EMBL/GenBank/DDBJ databases">
        <authorList>
            <person name="Hornung B."/>
        </authorList>
    </citation>
    <scope>NUCLEOTIDE SEQUENCE</scope>
    <source>
        <strain evidence="3">G5G6</strain>
    </source>
</reference>
<organism evidence="3 4">
    <name type="scientific">Georgfuchsia toluolica</name>
    <dbReference type="NCBI Taxonomy" id="424218"/>
    <lineage>
        <taxon>Bacteria</taxon>
        <taxon>Pseudomonadati</taxon>
        <taxon>Pseudomonadota</taxon>
        <taxon>Betaproteobacteria</taxon>
        <taxon>Nitrosomonadales</taxon>
        <taxon>Sterolibacteriaceae</taxon>
        <taxon>Georgfuchsia</taxon>
    </lineage>
</organism>
<dbReference type="InterPro" id="IPR007844">
    <property type="entry name" value="AsmA"/>
</dbReference>
<dbReference type="GO" id="GO:0005886">
    <property type="term" value="C:plasma membrane"/>
    <property type="evidence" value="ECO:0007669"/>
    <property type="project" value="TreeGrafter"/>
</dbReference>
<proteinExistence type="predicted"/>
<dbReference type="PANTHER" id="PTHR30441">
    <property type="entry name" value="DUF748 DOMAIN-CONTAINING PROTEIN"/>
    <property type="match status" value="1"/>
</dbReference>
<gene>
    <name evidence="3" type="ORF">GTOL_12633</name>
</gene>
<dbReference type="GO" id="GO:0090313">
    <property type="term" value="P:regulation of protein targeting to membrane"/>
    <property type="evidence" value="ECO:0007669"/>
    <property type="project" value="TreeGrafter"/>
</dbReference>
<accession>A0A916J6D0</accession>
<dbReference type="EMBL" id="CAJQUM010000001">
    <property type="protein sequence ID" value="CAG4884750.1"/>
    <property type="molecule type" value="Genomic_DNA"/>
</dbReference>
<dbReference type="InterPro" id="IPR052894">
    <property type="entry name" value="AsmA-related"/>
</dbReference>
<evidence type="ECO:0000313" key="3">
    <source>
        <dbReference type="EMBL" id="CAG4884750.1"/>
    </source>
</evidence>
<keyword evidence="4" id="KW-1185">Reference proteome</keyword>
<protein>
    <recommendedName>
        <fullName evidence="2">AsmA domain-containing protein</fullName>
    </recommendedName>
</protein>
<dbReference type="PANTHER" id="PTHR30441:SF4">
    <property type="entry name" value="PROTEIN ASMA"/>
    <property type="match status" value="1"/>
</dbReference>
<evidence type="ECO:0000259" key="2">
    <source>
        <dbReference type="Pfam" id="PF05170"/>
    </source>
</evidence>
<dbReference type="AlphaFoldDB" id="A0A916J6D0"/>
<evidence type="ECO:0000313" key="4">
    <source>
        <dbReference type="Proteomes" id="UP000742786"/>
    </source>
</evidence>
<sequence length="666" mass="70397">MKIIRAIGIACAGIVLVLAALAAYVAFTFDAARIKQEVAQAVLAKTGRILTIDGDLALSFWPSLGVKVDKAALSERNGKDRFAAFDAAHVSVKVMPLLSKQIVAERIELDGLKLVLIRDREGHLNIDDLLGGKKDNGEKTPPPEFEVAGVNIANAQIEWRDQKSGRTLQIAKLDLSTGRVAINKDGLHVEAFKLATRGQLDAGNFDLALDVPDFARKGEQISAAKVGLKATLKGATRSAAASLEVSDIEGPPQALRIGGITLDLDAQIGDKSLKGKLKSPLALDLDAGTLLLADLSGALALDMPGLPSRPLKLPIKGRIQSDYGKPAVSGKLATQFDESRVDARFNIAGTAPMNIGIELDIDKLNVDKYLPSADNKPAADRIDLSALKGLNANGNLRVGELQVKKIKMRNLRVSFKAAQGRVNIAPHAADLYGGHVSGSASINAAGNVIGLKQTLSGINIQPLLKDLADKDIIEGRGDVALDIATRGDTLAAMKKALSGNARAMLRDGAIKGINLAQSLRAAKAQLGGGDVTQQANVADKTDFSELSASFRIANGVAHNDDLMAKSPFLRLGGSGDIDIGNSQLNYLLKAALVGTAAGQGGKELDALKGVTVPVRVSGPFEKPSFKLELANLVNDAAKQRIEEKKQELQQKLHDNLKSQLRGLFGK</sequence>
<keyword evidence="1" id="KW-0175">Coiled coil</keyword>
<dbReference type="RefSeq" id="WP_220636568.1">
    <property type="nucleotide sequence ID" value="NZ_CAJQUM010000001.1"/>
</dbReference>
<feature type="domain" description="AsmA" evidence="2">
    <location>
        <begin position="1"/>
        <end position="191"/>
    </location>
</feature>
<feature type="coiled-coil region" evidence="1">
    <location>
        <begin position="627"/>
        <end position="658"/>
    </location>
</feature>
<feature type="domain" description="AsmA" evidence="2">
    <location>
        <begin position="388"/>
        <end position="561"/>
    </location>
</feature>